<dbReference type="Proteomes" id="UP000011728">
    <property type="component" value="Chromosome"/>
</dbReference>
<evidence type="ECO:0000313" key="1">
    <source>
        <dbReference type="EMBL" id="AGF59466.1"/>
    </source>
</evidence>
<keyword evidence="2" id="KW-1185">Reference proteome</keyword>
<dbReference type="HOGENOM" id="CLU_3151514_0_0_9"/>
<sequence length="49" mass="5343">MANIVGSFKIVVSKKEKFGSGLFTKFAYAQFNGGSASIFRISTDYSMNP</sequence>
<organism evidence="1 2">
    <name type="scientific">Clostridium saccharoperbutylacetonicum N1-4(HMT)</name>
    <dbReference type="NCBI Taxonomy" id="931276"/>
    <lineage>
        <taxon>Bacteria</taxon>
        <taxon>Bacillati</taxon>
        <taxon>Bacillota</taxon>
        <taxon>Clostridia</taxon>
        <taxon>Eubacteriales</taxon>
        <taxon>Clostridiaceae</taxon>
        <taxon>Clostridium</taxon>
    </lineage>
</organism>
<evidence type="ECO:0000313" key="2">
    <source>
        <dbReference type="Proteomes" id="UP000011728"/>
    </source>
</evidence>
<dbReference type="PATRIC" id="fig|931276.5.peg.5786"/>
<dbReference type="KEGG" id="csr:Cspa_c57420"/>
<dbReference type="STRING" id="36745.CLSAP_55060"/>
<accession>M1MY59</accession>
<dbReference type="RefSeq" id="WP_015395773.1">
    <property type="nucleotide sequence ID" value="NC_020291.1"/>
</dbReference>
<name>M1MY59_9CLOT</name>
<protein>
    <submittedName>
        <fullName evidence="1">Uncharacterized protein</fullName>
    </submittedName>
</protein>
<gene>
    <name evidence="1" type="ORF">Cspa_c57420</name>
</gene>
<dbReference type="EMBL" id="CP004121">
    <property type="protein sequence ID" value="AGF59466.1"/>
    <property type="molecule type" value="Genomic_DNA"/>
</dbReference>
<dbReference type="eggNOG" id="ENOG50324MM">
    <property type="taxonomic scope" value="Bacteria"/>
</dbReference>
<proteinExistence type="predicted"/>
<reference evidence="1 2" key="1">
    <citation type="submission" date="2013-02" db="EMBL/GenBank/DDBJ databases">
        <title>Genome sequence of Clostridium saccharoperbutylacetonicum N1-4(HMT).</title>
        <authorList>
            <person name="Poehlein A."/>
            <person name="Daniel R."/>
        </authorList>
    </citation>
    <scope>NUCLEOTIDE SEQUENCE [LARGE SCALE GENOMIC DNA]</scope>
    <source>
        <strain evidence="2">N1-4(HMT)</strain>
    </source>
</reference>
<dbReference type="AlphaFoldDB" id="M1MY59"/>